<dbReference type="SUPFAM" id="SSF52047">
    <property type="entry name" value="RNI-like"/>
    <property type="match status" value="1"/>
</dbReference>
<dbReference type="AlphaFoldDB" id="A0A0D0C401"/>
<dbReference type="Gene3D" id="3.80.10.10">
    <property type="entry name" value="Ribonuclease Inhibitor"/>
    <property type="match status" value="1"/>
</dbReference>
<sequence length="535" mass="60610">MCASRLKLGTSPTVFGTLYQICIYTAPLQSSGRPGSVRASDFLFTAFFACLFFFLHGLVHYPCVLFLNLPAVWTGLYLGSTLRILEKMSVDLPLESREVRDLDEWSTPERRRGDRILDIIPNEVYLRILSEVDGKKDMKNIALVCRFFASATLPRLFEELYLHTWYRPQSKSWARRAPPIYDVLREGSDPLVISACKHIRSGDLQCHNLNSNKKLPPSSLVSYLEDFQKLPNLTSLSLANMILSKNALRIISQLSKLASLHLLRCLPDGGVTENDVLVLADALQLDTLSLFPSNEQVASFDPLVVRSQLTRLHTNSQVLIRCLTTHSVVPPLQFLELGDVDDLRNVYELLRRVPTLTELKLDDVSWPAEVPDPTRTGTDHPEIHFTLPLSALPGLRRLYCSARLAYLFSGPHLLERISFNQDISAIPRIGPGSLWPSIPTRFLGPKDARLFFDSPNPNLRRLECLPSGFMNGKIGEKWHGKMQDWFPKLDALNFFIVVDSQDDSDDELDVEYDYEDEFEKVSASLMCGIIEWTRG</sequence>
<dbReference type="InterPro" id="IPR032675">
    <property type="entry name" value="LRR_dom_sf"/>
</dbReference>
<dbReference type="OrthoDB" id="3256662at2759"/>
<proteinExistence type="predicted"/>
<name>A0A0D0C401_9AGAR</name>
<dbReference type="Proteomes" id="UP000053593">
    <property type="component" value="Unassembled WGS sequence"/>
</dbReference>
<organism evidence="2 3">
    <name type="scientific">Collybiopsis luxurians FD-317 M1</name>
    <dbReference type="NCBI Taxonomy" id="944289"/>
    <lineage>
        <taxon>Eukaryota</taxon>
        <taxon>Fungi</taxon>
        <taxon>Dikarya</taxon>
        <taxon>Basidiomycota</taxon>
        <taxon>Agaricomycotina</taxon>
        <taxon>Agaricomycetes</taxon>
        <taxon>Agaricomycetidae</taxon>
        <taxon>Agaricales</taxon>
        <taxon>Marasmiineae</taxon>
        <taxon>Omphalotaceae</taxon>
        <taxon>Collybiopsis</taxon>
        <taxon>Collybiopsis luxurians</taxon>
    </lineage>
</organism>
<dbReference type="HOGENOM" id="CLU_544057_0_0_1"/>
<gene>
    <name evidence="2" type="ORF">GYMLUDRAFT_493337</name>
</gene>
<feature type="transmembrane region" description="Helical" evidence="1">
    <location>
        <begin position="42"/>
        <end position="59"/>
    </location>
</feature>
<reference evidence="2 3" key="1">
    <citation type="submission" date="2014-04" db="EMBL/GenBank/DDBJ databases">
        <title>Evolutionary Origins and Diversification of the Mycorrhizal Mutualists.</title>
        <authorList>
            <consortium name="DOE Joint Genome Institute"/>
            <consortium name="Mycorrhizal Genomics Consortium"/>
            <person name="Kohler A."/>
            <person name="Kuo A."/>
            <person name="Nagy L.G."/>
            <person name="Floudas D."/>
            <person name="Copeland A."/>
            <person name="Barry K.W."/>
            <person name="Cichocki N."/>
            <person name="Veneault-Fourrey C."/>
            <person name="LaButti K."/>
            <person name="Lindquist E.A."/>
            <person name="Lipzen A."/>
            <person name="Lundell T."/>
            <person name="Morin E."/>
            <person name="Murat C."/>
            <person name="Riley R."/>
            <person name="Ohm R."/>
            <person name="Sun H."/>
            <person name="Tunlid A."/>
            <person name="Henrissat B."/>
            <person name="Grigoriev I.V."/>
            <person name="Hibbett D.S."/>
            <person name="Martin F."/>
        </authorList>
    </citation>
    <scope>NUCLEOTIDE SEQUENCE [LARGE SCALE GENOMIC DNA]</scope>
    <source>
        <strain evidence="2 3">FD-317 M1</strain>
    </source>
</reference>
<evidence type="ECO:0000313" key="3">
    <source>
        <dbReference type="Proteomes" id="UP000053593"/>
    </source>
</evidence>
<evidence type="ECO:0000256" key="1">
    <source>
        <dbReference type="SAM" id="Phobius"/>
    </source>
</evidence>
<keyword evidence="1" id="KW-1133">Transmembrane helix</keyword>
<dbReference type="InterPro" id="IPR036047">
    <property type="entry name" value="F-box-like_dom_sf"/>
</dbReference>
<protein>
    <recommendedName>
        <fullName evidence="4">F-box domain-containing protein</fullName>
    </recommendedName>
</protein>
<evidence type="ECO:0008006" key="4">
    <source>
        <dbReference type="Google" id="ProtNLM"/>
    </source>
</evidence>
<evidence type="ECO:0000313" key="2">
    <source>
        <dbReference type="EMBL" id="KIK62896.1"/>
    </source>
</evidence>
<dbReference type="SUPFAM" id="SSF81383">
    <property type="entry name" value="F-box domain"/>
    <property type="match status" value="1"/>
</dbReference>
<accession>A0A0D0C401</accession>
<keyword evidence="3" id="KW-1185">Reference proteome</keyword>
<keyword evidence="1" id="KW-0472">Membrane</keyword>
<dbReference type="EMBL" id="KN834766">
    <property type="protein sequence ID" value="KIK62896.1"/>
    <property type="molecule type" value="Genomic_DNA"/>
</dbReference>
<keyword evidence="1" id="KW-0812">Transmembrane</keyword>